<evidence type="ECO:0000313" key="1">
    <source>
        <dbReference type="EMBL" id="RNA16790.1"/>
    </source>
</evidence>
<keyword evidence="2" id="KW-1185">Reference proteome</keyword>
<sequence>MRLNLLRFNINKFFQIPTQNSLPFDLSIVLNFLASLYKTFLSITGSNRTNSYFSTALSLSINIE</sequence>
<evidence type="ECO:0000313" key="2">
    <source>
        <dbReference type="Proteomes" id="UP000276133"/>
    </source>
</evidence>
<organism evidence="1 2">
    <name type="scientific">Brachionus plicatilis</name>
    <name type="common">Marine rotifer</name>
    <name type="synonym">Brachionus muelleri</name>
    <dbReference type="NCBI Taxonomy" id="10195"/>
    <lineage>
        <taxon>Eukaryota</taxon>
        <taxon>Metazoa</taxon>
        <taxon>Spiralia</taxon>
        <taxon>Gnathifera</taxon>
        <taxon>Rotifera</taxon>
        <taxon>Eurotatoria</taxon>
        <taxon>Monogononta</taxon>
        <taxon>Pseudotrocha</taxon>
        <taxon>Ploima</taxon>
        <taxon>Brachionidae</taxon>
        <taxon>Brachionus</taxon>
    </lineage>
</organism>
<accession>A0A3M7QZK4</accession>
<dbReference type="Proteomes" id="UP000276133">
    <property type="component" value="Unassembled WGS sequence"/>
</dbReference>
<reference evidence="1 2" key="1">
    <citation type="journal article" date="2018" name="Sci. Rep.">
        <title>Genomic signatures of local adaptation to the degree of environmental predictability in rotifers.</title>
        <authorList>
            <person name="Franch-Gras L."/>
            <person name="Hahn C."/>
            <person name="Garcia-Roger E.M."/>
            <person name="Carmona M.J."/>
            <person name="Serra M."/>
            <person name="Gomez A."/>
        </authorList>
    </citation>
    <scope>NUCLEOTIDE SEQUENCE [LARGE SCALE GENOMIC DNA]</scope>
    <source>
        <strain evidence="1">HYR1</strain>
    </source>
</reference>
<name>A0A3M7QZK4_BRAPC</name>
<protein>
    <submittedName>
        <fullName evidence="1">Uncharacterized protein</fullName>
    </submittedName>
</protein>
<gene>
    <name evidence="1" type="ORF">BpHYR1_032531</name>
</gene>
<proteinExistence type="predicted"/>
<dbReference type="AlphaFoldDB" id="A0A3M7QZK4"/>
<comment type="caution">
    <text evidence="1">The sequence shown here is derived from an EMBL/GenBank/DDBJ whole genome shotgun (WGS) entry which is preliminary data.</text>
</comment>
<dbReference type="EMBL" id="REGN01004626">
    <property type="protein sequence ID" value="RNA16790.1"/>
    <property type="molecule type" value="Genomic_DNA"/>
</dbReference>